<dbReference type="AlphaFoldDB" id="A0A2P4PCI0"/>
<feature type="signal peptide" evidence="2">
    <location>
        <begin position="1"/>
        <end position="17"/>
    </location>
</feature>
<comment type="caution">
    <text evidence="4">The sequence shown here is derived from an EMBL/GenBank/DDBJ whole genome shotgun (WGS) entry which is preliminary data.</text>
</comment>
<sequence length="158" mass="17831">MNNLFVIFLIFVTLASSTPIRRQDTLSGFKPCKGNFPNEFTTYIYTPNPIIIGQETTVHIAGKATVTIENGALFKFMGFYENKQIFHYDINFCEAIVEPSGFKCPVKDNFDFITKFSPDSDSSDPKNTIEENDIKIIVTNPDGKDLLCMEGSIKFSYP</sequence>
<reference evidence="4 5" key="1">
    <citation type="journal article" date="2013" name="Proc. Natl. Acad. Sci. U.S.A.">
        <title>Genome of an arbuscular mycorrhizal fungus provides insight into the oldest plant symbiosis.</title>
        <authorList>
            <person name="Tisserant E."/>
            <person name="Malbreil M."/>
            <person name="Kuo A."/>
            <person name="Kohler A."/>
            <person name="Symeonidi A."/>
            <person name="Balestrini R."/>
            <person name="Charron P."/>
            <person name="Duensing N."/>
            <person name="Frei Dit Frey N."/>
            <person name="Gianinazzi-Pearson V."/>
            <person name="Gilbert L.B."/>
            <person name="Handa Y."/>
            <person name="Herr J.R."/>
            <person name="Hijri M."/>
            <person name="Koul R."/>
            <person name="Kawaguchi M."/>
            <person name="Krajinski F."/>
            <person name="Lammers P.J."/>
            <person name="Masclaux F.G."/>
            <person name="Murat C."/>
            <person name="Morin E."/>
            <person name="Ndikumana S."/>
            <person name="Pagni M."/>
            <person name="Petitpierre D."/>
            <person name="Requena N."/>
            <person name="Rosikiewicz P."/>
            <person name="Riley R."/>
            <person name="Saito K."/>
            <person name="San Clemente H."/>
            <person name="Shapiro H."/>
            <person name="van Tuinen D."/>
            <person name="Becard G."/>
            <person name="Bonfante P."/>
            <person name="Paszkowski U."/>
            <person name="Shachar-Hill Y.Y."/>
            <person name="Tuskan G.A."/>
            <person name="Young P.W."/>
            <person name="Sanders I.R."/>
            <person name="Henrissat B."/>
            <person name="Rensing S.A."/>
            <person name="Grigoriev I.V."/>
            <person name="Corradi N."/>
            <person name="Roux C."/>
            <person name="Martin F."/>
        </authorList>
    </citation>
    <scope>NUCLEOTIDE SEQUENCE [LARGE SCALE GENOMIC DNA]</scope>
    <source>
        <strain evidence="4 5">DAOM 197198</strain>
    </source>
</reference>
<evidence type="ECO:0000259" key="3">
    <source>
        <dbReference type="Pfam" id="PF02221"/>
    </source>
</evidence>
<evidence type="ECO:0000256" key="2">
    <source>
        <dbReference type="SAM" id="SignalP"/>
    </source>
</evidence>
<dbReference type="Pfam" id="PF02221">
    <property type="entry name" value="E1_DerP2_DerF2"/>
    <property type="match status" value="1"/>
</dbReference>
<protein>
    <recommendedName>
        <fullName evidence="1">Phosphatidylglycerol/phosphatidylinositol transfer protein</fullName>
    </recommendedName>
</protein>
<dbReference type="Proteomes" id="UP000018888">
    <property type="component" value="Unassembled WGS sequence"/>
</dbReference>
<evidence type="ECO:0000313" key="5">
    <source>
        <dbReference type="Proteomes" id="UP000018888"/>
    </source>
</evidence>
<dbReference type="EMBL" id="AUPC02000278">
    <property type="protein sequence ID" value="POG63083.1"/>
    <property type="molecule type" value="Genomic_DNA"/>
</dbReference>
<dbReference type="SUPFAM" id="SSF81296">
    <property type="entry name" value="E set domains"/>
    <property type="match status" value="1"/>
</dbReference>
<feature type="domain" description="MD-2-related lipid-recognition" evidence="3">
    <location>
        <begin position="45"/>
        <end position="155"/>
    </location>
</feature>
<feature type="chain" id="PRO_5015147653" description="Phosphatidylglycerol/phosphatidylinositol transfer protein" evidence="2">
    <location>
        <begin position="18"/>
        <end position="158"/>
    </location>
</feature>
<dbReference type="InterPro" id="IPR014756">
    <property type="entry name" value="Ig_E-set"/>
</dbReference>
<evidence type="ECO:0000313" key="4">
    <source>
        <dbReference type="EMBL" id="POG63083.1"/>
    </source>
</evidence>
<dbReference type="InterPro" id="IPR003172">
    <property type="entry name" value="ML_dom"/>
</dbReference>
<proteinExistence type="predicted"/>
<gene>
    <name evidence="4" type="ORF">GLOIN_2v1689680</name>
</gene>
<keyword evidence="5" id="KW-1185">Reference proteome</keyword>
<accession>A0A2P4PCI0</accession>
<organism evidence="4 5">
    <name type="scientific">Rhizophagus irregularis (strain DAOM 181602 / DAOM 197198 / MUCL 43194)</name>
    <name type="common">Arbuscular mycorrhizal fungus</name>
    <name type="synonym">Glomus intraradices</name>
    <dbReference type="NCBI Taxonomy" id="747089"/>
    <lineage>
        <taxon>Eukaryota</taxon>
        <taxon>Fungi</taxon>
        <taxon>Fungi incertae sedis</taxon>
        <taxon>Mucoromycota</taxon>
        <taxon>Glomeromycotina</taxon>
        <taxon>Glomeromycetes</taxon>
        <taxon>Glomerales</taxon>
        <taxon>Glomeraceae</taxon>
        <taxon>Rhizophagus</taxon>
    </lineage>
</organism>
<reference evidence="4 5" key="2">
    <citation type="journal article" date="2018" name="New Phytol.">
        <title>High intraspecific genome diversity in the model arbuscular mycorrhizal symbiont Rhizophagus irregularis.</title>
        <authorList>
            <person name="Chen E.C.H."/>
            <person name="Morin E."/>
            <person name="Beaudet D."/>
            <person name="Noel J."/>
            <person name="Yildirir G."/>
            <person name="Ndikumana S."/>
            <person name="Charron P."/>
            <person name="St-Onge C."/>
            <person name="Giorgi J."/>
            <person name="Kruger M."/>
            <person name="Marton T."/>
            <person name="Ropars J."/>
            <person name="Grigoriev I.V."/>
            <person name="Hainaut M."/>
            <person name="Henrissat B."/>
            <person name="Roux C."/>
            <person name="Martin F."/>
            <person name="Corradi N."/>
        </authorList>
    </citation>
    <scope>NUCLEOTIDE SEQUENCE [LARGE SCALE GENOMIC DNA]</scope>
    <source>
        <strain evidence="4 5">DAOM 197198</strain>
    </source>
</reference>
<name>A0A2P4PCI0_RHIID</name>
<evidence type="ECO:0000256" key="1">
    <source>
        <dbReference type="ARBA" id="ARBA00016056"/>
    </source>
</evidence>
<dbReference type="VEuPathDB" id="FungiDB:RhiirFUN_006497"/>
<keyword evidence="2" id="KW-0732">Signal</keyword>